<evidence type="ECO:0000256" key="1">
    <source>
        <dbReference type="ARBA" id="ARBA00004138"/>
    </source>
</evidence>
<evidence type="ECO:0000313" key="9">
    <source>
        <dbReference type="Proteomes" id="UP001141327"/>
    </source>
</evidence>
<dbReference type="EMBL" id="JAPMOS010000033">
    <property type="protein sequence ID" value="KAJ4458190.1"/>
    <property type="molecule type" value="Genomic_DNA"/>
</dbReference>
<keyword evidence="9" id="KW-1185">Reference proteome</keyword>
<gene>
    <name evidence="8" type="ORF">PAPYR_6152</name>
</gene>
<evidence type="ECO:0000256" key="4">
    <source>
        <dbReference type="ARBA" id="ARBA00023054"/>
    </source>
</evidence>
<proteinExistence type="inferred from homology"/>
<evidence type="ECO:0000313" key="8">
    <source>
        <dbReference type="EMBL" id="KAJ4458190.1"/>
    </source>
</evidence>
<name>A0ABQ8UN78_9EUKA</name>
<feature type="compositionally biased region" description="Polar residues" evidence="7">
    <location>
        <begin position="331"/>
        <end position="347"/>
    </location>
</feature>
<feature type="compositionally biased region" description="Basic and acidic residues" evidence="7">
    <location>
        <begin position="288"/>
        <end position="298"/>
    </location>
</feature>
<comment type="caution">
    <text evidence="8">The sequence shown here is derived from an EMBL/GenBank/DDBJ whole genome shotgun (WGS) entry which is preliminary data.</text>
</comment>
<keyword evidence="5" id="KW-0969">Cilium</keyword>
<evidence type="ECO:0000256" key="7">
    <source>
        <dbReference type="SAM" id="MobiDB-lite"/>
    </source>
</evidence>
<keyword evidence="4" id="KW-0175">Coiled coil</keyword>
<dbReference type="PANTHER" id="PTHR21547:SF0">
    <property type="entry name" value="CLUSTERIN-ASSOCIATED PROTEIN 1"/>
    <property type="match status" value="1"/>
</dbReference>
<evidence type="ECO:0000256" key="2">
    <source>
        <dbReference type="ARBA" id="ARBA00008340"/>
    </source>
</evidence>
<keyword evidence="6" id="KW-0966">Cell projection</keyword>
<dbReference type="Proteomes" id="UP001141327">
    <property type="component" value="Unassembled WGS sequence"/>
</dbReference>
<keyword evidence="3" id="KW-0970">Cilium biogenesis/degradation</keyword>
<dbReference type="Pfam" id="PF10234">
    <property type="entry name" value="Cluap1"/>
    <property type="match status" value="1"/>
</dbReference>
<reference evidence="8" key="1">
    <citation type="journal article" date="2022" name="bioRxiv">
        <title>Genomics of Preaxostyla Flagellates Illuminates Evolutionary Transitions and the Path Towards Mitochondrial Loss.</title>
        <authorList>
            <person name="Novak L.V.F."/>
            <person name="Treitli S.C."/>
            <person name="Pyrih J."/>
            <person name="Halakuc P."/>
            <person name="Pipaliya S.V."/>
            <person name="Vacek V."/>
            <person name="Brzon O."/>
            <person name="Soukal P."/>
            <person name="Eme L."/>
            <person name="Dacks J.B."/>
            <person name="Karnkowska A."/>
            <person name="Elias M."/>
            <person name="Hampl V."/>
        </authorList>
    </citation>
    <scope>NUCLEOTIDE SEQUENCE</scope>
    <source>
        <strain evidence="8">RCP-MX</strain>
    </source>
</reference>
<evidence type="ECO:0000256" key="3">
    <source>
        <dbReference type="ARBA" id="ARBA00022794"/>
    </source>
</evidence>
<organism evidence="8 9">
    <name type="scientific">Paratrimastix pyriformis</name>
    <dbReference type="NCBI Taxonomy" id="342808"/>
    <lineage>
        <taxon>Eukaryota</taxon>
        <taxon>Metamonada</taxon>
        <taxon>Preaxostyla</taxon>
        <taxon>Paratrimastigidae</taxon>
        <taxon>Paratrimastix</taxon>
    </lineage>
</organism>
<dbReference type="InterPro" id="IPR019366">
    <property type="entry name" value="Clusterin-associated_protein-1"/>
</dbReference>
<feature type="compositionally biased region" description="Acidic residues" evidence="7">
    <location>
        <begin position="320"/>
        <end position="329"/>
    </location>
</feature>
<sequence length="438" mass="50367">MSWRELRNFSNSMQILGYPYQISLDAFRTPNFELMSHALVWLIKRYDSHFTPPTEDASTEQDRVFLVRETCSFALNKLRIQLNPQKLYGADGYCVQELVKIAKVLIDASHKPQKSESQEEASPAKLVEPKNTRQLVSEIINEGAALSDLLGQERDLKMARLAAIALPMEVDHIERFLQERIGELQADTSRQQEQLKQLDQDRTDLQAKIDKKRLELERARTRMKSWQNVKPVHMEEYDKLEAEVERQYRQYVEKFRNVEWLEHELEQYTQREQLRVDEAERAINKMQRRLRDQQAKQADEDEEDGFPSFPRGSAPPQGPSEDDVSEDDAGSLSSYARSEDTQSNSSVDLGARRRMGRGAHEEAGEQQGRPGRPHKGRHPPVEQATMVIDQDTDPQPPPRPQRPSRGADQPRAGRPGRRPFEEERAEAEGEVLSDAGGF</sequence>
<accession>A0ABQ8UN78</accession>
<comment type="subcellular location">
    <subcellularLocation>
        <location evidence="1">Cell projection</location>
        <location evidence="1">Cilium</location>
    </subcellularLocation>
</comment>
<evidence type="ECO:0000256" key="5">
    <source>
        <dbReference type="ARBA" id="ARBA00023069"/>
    </source>
</evidence>
<feature type="region of interest" description="Disordered" evidence="7">
    <location>
        <begin position="288"/>
        <end position="438"/>
    </location>
</feature>
<evidence type="ECO:0000256" key="6">
    <source>
        <dbReference type="ARBA" id="ARBA00023273"/>
    </source>
</evidence>
<protein>
    <submittedName>
        <fullName evidence="8">Clusterin-associated protein 1</fullName>
    </submittedName>
</protein>
<comment type="similarity">
    <text evidence="2">Belongs to the CLUAP1 family.</text>
</comment>
<dbReference type="PANTHER" id="PTHR21547">
    <property type="entry name" value="CLUSTERIN ASSOCIATED PROTEIN 1"/>
    <property type="match status" value="1"/>
</dbReference>